<sequence length="310" mass="34485">MSSLALDQRPAQPPAIDLVANGKVLSTAANRLGELKPTDPSIGVQAIRRLYHENGYVWLKRFLDPQVVNAFRGWVFSHLARGGLVAPGTDPMLGLSAGTGLDKGQVDRILMSLVRSVAFEGFCAQPRLAQFMDEFLSGISYLHKRKIMRFTQPGTTTATPAHYDLVYLRGGTNRLVTAWIPIGDTPVDMGGLVYLEGSHAIGVRMEEEFSRKSLDLSAEEKISAFNRNMTEGGWVSKDLPDMAERFDTRWLVADYEAGDVVLHSPYMIHASTTNQSASNRIRLSMDIRYQNVDDEIDARWGNHWTLGDML</sequence>
<evidence type="ECO:0000313" key="1">
    <source>
        <dbReference type="EMBL" id="KWV43736.1"/>
    </source>
</evidence>
<dbReference type="Gene3D" id="2.60.120.620">
    <property type="entry name" value="q2cbj1_9rhob like domain"/>
    <property type="match status" value="1"/>
</dbReference>
<keyword evidence="2" id="KW-1185">Reference proteome</keyword>
<dbReference type="GO" id="GO:0016706">
    <property type="term" value="F:2-oxoglutarate-dependent dioxygenase activity"/>
    <property type="evidence" value="ECO:0007669"/>
    <property type="project" value="UniProtKB-ARBA"/>
</dbReference>
<reference evidence="1 2" key="1">
    <citation type="submission" date="2015-11" db="EMBL/GenBank/DDBJ databases">
        <title>Draft Genome Sequence of the Strain BR 10423 (Rhizobium sp.) isolated from nodules of Mimosa pudica.</title>
        <authorList>
            <person name="Barauna A.C."/>
            <person name="Zilli J.E."/>
            <person name="Simoes-Araujo J.L."/>
            <person name="Reis V.M."/>
            <person name="James E.K."/>
            <person name="Reis F.B.Jr."/>
            <person name="Rouws L.F."/>
            <person name="Passos S.R."/>
            <person name="Gois S.R."/>
        </authorList>
    </citation>
    <scope>NUCLEOTIDE SEQUENCE [LARGE SCALE GENOMIC DNA]</scope>
    <source>
        <strain evidence="1 2">BR10423</strain>
    </source>
</reference>
<gene>
    <name evidence="1" type="ORF">AS026_18810</name>
</gene>
<dbReference type="Proteomes" id="UP000068164">
    <property type="component" value="Unassembled WGS sequence"/>
</dbReference>
<proteinExistence type="predicted"/>
<comment type="caution">
    <text evidence="1">The sequence shown here is derived from an EMBL/GenBank/DDBJ whole genome shotgun (WGS) entry which is preliminary data.</text>
</comment>
<dbReference type="RefSeq" id="WP_062374355.1">
    <property type="nucleotide sequence ID" value="NZ_LNCD01000124.1"/>
</dbReference>
<dbReference type="AlphaFoldDB" id="A0A109J7F4"/>
<dbReference type="EMBL" id="LNCD01000124">
    <property type="protein sequence ID" value="KWV43736.1"/>
    <property type="molecule type" value="Genomic_DNA"/>
</dbReference>
<dbReference type="InterPro" id="IPR008775">
    <property type="entry name" value="Phytyl_CoA_dOase-like"/>
</dbReference>
<evidence type="ECO:0000313" key="2">
    <source>
        <dbReference type="Proteomes" id="UP000068164"/>
    </source>
</evidence>
<organism evidence="1 2">
    <name type="scientific">Rhizobium altiplani</name>
    <dbReference type="NCBI Taxonomy" id="1864509"/>
    <lineage>
        <taxon>Bacteria</taxon>
        <taxon>Pseudomonadati</taxon>
        <taxon>Pseudomonadota</taxon>
        <taxon>Alphaproteobacteria</taxon>
        <taxon>Hyphomicrobiales</taxon>
        <taxon>Rhizobiaceae</taxon>
        <taxon>Rhizobium/Agrobacterium group</taxon>
        <taxon>Rhizobium</taxon>
    </lineage>
</organism>
<dbReference type="Pfam" id="PF05721">
    <property type="entry name" value="PhyH"/>
    <property type="match status" value="1"/>
</dbReference>
<accession>A0A109J7F4</accession>
<dbReference type="OrthoDB" id="183023at2"/>
<dbReference type="SUPFAM" id="SSF51197">
    <property type="entry name" value="Clavaminate synthase-like"/>
    <property type="match status" value="1"/>
</dbReference>
<name>A0A109J7F4_9HYPH</name>
<dbReference type="PANTHER" id="PTHR40128:SF1">
    <property type="entry name" value="PHYTANOYL-COA HYDROXYLASE"/>
    <property type="match status" value="1"/>
</dbReference>
<protein>
    <submittedName>
        <fullName evidence="1">Dehydrogenase</fullName>
    </submittedName>
</protein>
<dbReference type="PANTHER" id="PTHR40128">
    <property type="entry name" value="EXPRESSED PROTEIN"/>
    <property type="match status" value="1"/>
</dbReference>